<accession>A0A5B2VZA3</accession>
<protein>
    <submittedName>
        <fullName evidence="2">DUF2905 domain-containing protein</fullName>
    </submittedName>
</protein>
<keyword evidence="1" id="KW-0472">Membrane</keyword>
<dbReference type="PANTHER" id="PTHR36443">
    <property type="entry name" value="BSR5223 PROTEIN"/>
    <property type="match status" value="1"/>
</dbReference>
<dbReference type="Pfam" id="PF11146">
    <property type="entry name" value="DUF2905"/>
    <property type="match status" value="1"/>
</dbReference>
<dbReference type="AlphaFoldDB" id="A0A5B2VZA3"/>
<proteinExistence type="predicted"/>
<keyword evidence="1" id="KW-1133">Transmembrane helix</keyword>
<keyword evidence="1" id="KW-0812">Transmembrane</keyword>
<organism evidence="2 3">
    <name type="scientific">Chitinophaga agrisoli</name>
    <dbReference type="NCBI Taxonomy" id="2607653"/>
    <lineage>
        <taxon>Bacteria</taxon>
        <taxon>Pseudomonadati</taxon>
        <taxon>Bacteroidota</taxon>
        <taxon>Chitinophagia</taxon>
        <taxon>Chitinophagales</taxon>
        <taxon>Chitinophagaceae</taxon>
        <taxon>Chitinophaga</taxon>
    </lineage>
</organism>
<dbReference type="EMBL" id="VUOC01000002">
    <property type="protein sequence ID" value="KAA2243840.1"/>
    <property type="molecule type" value="Genomic_DNA"/>
</dbReference>
<evidence type="ECO:0000256" key="1">
    <source>
        <dbReference type="SAM" id="Phobius"/>
    </source>
</evidence>
<name>A0A5B2VZA3_9BACT</name>
<reference evidence="2 3" key="1">
    <citation type="submission" date="2019-09" db="EMBL/GenBank/DDBJ databases">
        <title>Chitinophaga ginsengihumi sp. nov., isolated from soil of ginseng rhizosphere.</title>
        <authorList>
            <person name="Lee J."/>
        </authorList>
    </citation>
    <scope>NUCLEOTIDE SEQUENCE [LARGE SCALE GENOMIC DNA]</scope>
    <source>
        <strain evidence="2 3">BN140078</strain>
    </source>
</reference>
<feature type="transmembrane region" description="Helical" evidence="1">
    <location>
        <begin position="7"/>
        <end position="26"/>
    </location>
</feature>
<dbReference type="Proteomes" id="UP000324611">
    <property type="component" value="Unassembled WGS sequence"/>
</dbReference>
<keyword evidence="3" id="KW-1185">Reference proteome</keyword>
<gene>
    <name evidence="2" type="ORF">F0L74_07545</name>
</gene>
<reference evidence="2 3" key="2">
    <citation type="submission" date="2019-09" db="EMBL/GenBank/DDBJ databases">
        <authorList>
            <person name="Jin C."/>
        </authorList>
    </citation>
    <scope>NUCLEOTIDE SEQUENCE [LARGE SCALE GENOMIC DNA]</scope>
    <source>
        <strain evidence="2 3">BN140078</strain>
    </source>
</reference>
<feature type="transmembrane region" description="Helical" evidence="1">
    <location>
        <begin position="46"/>
        <end position="69"/>
    </location>
</feature>
<evidence type="ECO:0000313" key="3">
    <source>
        <dbReference type="Proteomes" id="UP000324611"/>
    </source>
</evidence>
<dbReference type="PANTHER" id="PTHR36443:SF1">
    <property type="entry name" value="BSR5223 PROTEIN"/>
    <property type="match status" value="1"/>
</dbReference>
<evidence type="ECO:0000313" key="2">
    <source>
        <dbReference type="EMBL" id="KAA2243840.1"/>
    </source>
</evidence>
<comment type="caution">
    <text evidence="2">The sequence shown here is derived from an EMBL/GenBank/DDBJ whole genome shotgun (WGS) entry which is preliminary data.</text>
</comment>
<dbReference type="InterPro" id="IPR021320">
    <property type="entry name" value="DUF2905"/>
</dbReference>
<sequence>MKDTGKILIIIGIIAIALGLLLWVSGDKFKWLGRLPGDIRIQRDNFRFYAPITTMLLLSLVISLLLFIIGKFFK</sequence>